<protein>
    <recommendedName>
        <fullName evidence="3">Exocyst subunit Exo70 family protein</fullName>
    </recommendedName>
</protein>
<proteinExistence type="inferred from homology"/>
<keyword evidence="2 3" id="KW-0813">Transport</keyword>
<organism evidence="6">
    <name type="scientific">Davidia involucrata</name>
    <name type="common">Dove tree</name>
    <dbReference type="NCBI Taxonomy" id="16924"/>
    <lineage>
        <taxon>Eukaryota</taxon>
        <taxon>Viridiplantae</taxon>
        <taxon>Streptophyta</taxon>
        <taxon>Embryophyta</taxon>
        <taxon>Tracheophyta</taxon>
        <taxon>Spermatophyta</taxon>
        <taxon>Magnoliopsida</taxon>
        <taxon>eudicotyledons</taxon>
        <taxon>Gunneridae</taxon>
        <taxon>Pentapetalae</taxon>
        <taxon>asterids</taxon>
        <taxon>Cornales</taxon>
        <taxon>Nyssaceae</taxon>
        <taxon>Davidia</taxon>
    </lineage>
</organism>
<evidence type="ECO:0000256" key="1">
    <source>
        <dbReference type="ARBA" id="ARBA00006756"/>
    </source>
</evidence>
<evidence type="ECO:0000256" key="3">
    <source>
        <dbReference type="RuleBase" id="RU365026"/>
    </source>
</evidence>
<dbReference type="GO" id="GO:0000145">
    <property type="term" value="C:exocyst"/>
    <property type="evidence" value="ECO:0007669"/>
    <property type="project" value="InterPro"/>
</dbReference>
<feature type="compositionally biased region" description="Low complexity" evidence="4">
    <location>
        <begin position="140"/>
        <end position="153"/>
    </location>
</feature>
<dbReference type="AlphaFoldDB" id="A0A5B7A458"/>
<evidence type="ECO:0000256" key="2">
    <source>
        <dbReference type="ARBA" id="ARBA00022448"/>
    </source>
</evidence>
<dbReference type="GO" id="GO:0006887">
    <property type="term" value="P:exocytosis"/>
    <property type="evidence" value="ECO:0007669"/>
    <property type="project" value="UniProtKB-KW"/>
</dbReference>
<sequence>MPRKGMRNLFFSPKTSSSSISHYPSPSRIGLSTPGRSFSDSVMERAVENAESIIMKWNPDTSTFAKVTSLFYENRREARDFIKCVNDLQKAMHLVVTEDSSSEQLVRSQNLMQIAMKRLQKEFYQILSMNRAQLDPESVSARSSRASTRSSTSDYEDDDGPEDEIRIADDSISEVEHASTIVMADLRLIAECMISSGYGKECVKIYNIIRKSIVDEGIYRLGVERMSSSQIHKMDWDVLEIKIKSWLNAVKIAVKTLFNGERILCDHVFAASDSIRESCFTEISKEGATLLFGFPEIVAKSSKKSPEKVFRTLDMYTAISEHWPEIESIFAFESTSAVRSQALTSLIKLGESVRTLLTEFESSIQKDTSKSPVAGGGVHPLMLHVMTCLSLLADYSNVLADILEDSPQPAKSSLPESYFDISDSDDSPLPAISFRFAWLILVLLCKLDSKAKHYKDVCLSYIFLANNLQHVITRVRTSNLKYLLGDDWISKHEVKVKQFAANYERLGWDHVIKSVPENPTAEMSPEEVKECFRRFNAVFEQACRKQSVCVVPDSKLRDDIKVSIARKLMPVYLEFYNNQRLALGSERNLAISVRFTPDDIGHYLSDLFFGTAVSGGSSSSSSASSHSRPSRSH</sequence>
<comment type="similarity">
    <text evidence="1 3">Belongs to the EXO70 family.</text>
</comment>
<gene>
    <name evidence="6" type="ORF">Din_021073</name>
</gene>
<dbReference type="PANTHER" id="PTHR12542">
    <property type="entry name" value="EXOCYST COMPLEX PROTEIN EXO70"/>
    <property type="match status" value="1"/>
</dbReference>
<keyword evidence="3" id="KW-0653">Protein transport</keyword>
<dbReference type="SUPFAM" id="SSF74788">
    <property type="entry name" value="Cullin repeat-like"/>
    <property type="match status" value="1"/>
</dbReference>
<dbReference type="PANTHER" id="PTHR12542:SF38">
    <property type="entry name" value="EXOCYST SUBUNIT EXO70 FAMILY PROTEIN"/>
    <property type="match status" value="1"/>
</dbReference>
<keyword evidence="3" id="KW-0268">Exocytosis</keyword>
<dbReference type="GO" id="GO:0005546">
    <property type="term" value="F:phosphatidylinositol-4,5-bisphosphate binding"/>
    <property type="evidence" value="ECO:0007669"/>
    <property type="project" value="InterPro"/>
</dbReference>
<dbReference type="InterPro" id="IPR004140">
    <property type="entry name" value="Exo70"/>
</dbReference>
<feature type="domain" description="Exocyst complex subunit Exo70 C-terminal" evidence="5">
    <location>
        <begin position="244"/>
        <end position="606"/>
    </location>
</feature>
<dbReference type="InterPro" id="IPR046364">
    <property type="entry name" value="Exo70_C"/>
</dbReference>
<accession>A0A5B7A458</accession>
<dbReference type="GO" id="GO:0015031">
    <property type="term" value="P:protein transport"/>
    <property type="evidence" value="ECO:0007669"/>
    <property type="project" value="UniProtKB-KW"/>
</dbReference>
<comment type="function">
    <text evidence="3">Component of the exocyst complex.</text>
</comment>
<dbReference type="FunFam" id="1.20.1280.170:FF:000003">
    <property type="entry name" value="Exocyst subunit Exo70 family protein"/>
    <property type="match status" value="1"/>
</dbReference>
<dbReference type="EMBL" id="GHES01021073">
    <property type="protein sequence ID" value="MPA51632.1"/>
    <property type="molecule type" value="Transcribed_RNA"/>
</dbReference>
<name>A0A5B7A458_DAVIN</name>
<dbReference type="Pfam" id="PF03081">
    <property type="entry name" value="Exo70_C"/>
    <property type="match status" value="1"/>
</dbReference>
<evidence type="ECO:0000313" key="6">
    <source>
        <dbReference type="EMBL" id="MPA51632.1"/>
    </source>
</evidence>
<dbReference type="Pfam" id="PF20669">
    <property type="entry name" value="Exo70_N"/>
    <property type="match status" value="1"/>
</dbReference>
<feature type="region of interest" description="Disordered" evidence="4">
    <location>
        <begin position="137"/>
        <end position="163"/>
    </location>
</feature>
<dbReference type="Gene3D" id="1.20.1280.170">
    <property type="entry name" value="Exocyst complex component Exo70"/>
    <property type="match status" value="1"/>
</dbReference>
<reference evidence="6" key="1">
    <citation type="submission" date="2019-08" db="EMBL/GenBank/DDBJ databases">
        <title>Reference gene set and small RNA set construction with multiple tissues from Davidia involucrata Baill.</title>
        <authorList>
            <person name="Yang H."/>
            <person name="Zhou C."/>
            <person name="Li G."/>
            <person name="Wang J."/>
            <person name="Gao P."/>
            <person name="Wang M."/>
            <person name="Wang R."/>
            <person name="Zhao Y."/>
        </authorList>
    </citation>
    <scope>NUCLEOTIDE SEQUENCE</scope>
    <source>
        <tissue evidence="6">Mixed with DoveR01_LX</tissue>
    </source>
</reference>
<evidence type="ECO:0000259" key="5">
    <source>
        <dbReference type="Pfam" id="PF03081"/>
    </source>
</evidence>
<evidence type="ECO:0000256" key="4">
    <source>
        <dbReference type="SAM" id="MobiDB-lite"/>
    </source>
</evidence>
<dbReference type="InterPro" id="IPR016159">
    <property type="entry name" value="Cullin_repeat-like_dom_sf"/>
</dbReference>